<dbReference type="AlphaFoldDB" id="A0A3M7Q7N4"/>
<keyword evidence="3" id="KW-1185">Reference proteome</keyword>
<keyword evidence="1" id="KW-1133">Transmembrane helix</keyword>
<evidence type="ECO:0000313" key="3">
    <source>
        <dbReference type="Proteomes" id="UP000276133"/>
    </source>
</evidence>
<protein>
    <submittedName>
        <fullName evidence="2">Uncharacterized protein</fullName>
    </submittedName>
</protein>
<dbReference type="EMBL" id="REGN01007131">
    <property type="protein sequence ID" value="RNA07192.1"/>
    <property type="molecule type" value="Genomic_DNA"/>
</dbReference>
<keyword evidence="1" id="KW-0812">Transmembrane</keyword>
<evidence type="ECO:0000256" key="1">
    <source>
        <dbReference type="SAM" id="Phobius"/>
    </source>
</evidence>
<evidence type="ECO:0000313" key="2">
    <source>
        <dbReference type="EMBL" id="RNA07192.1"/>
    </source>
</evidence>
<keyword evidence="1" id="KW-0472">Membrane</keyword>
<organism evidence="2 3">
    <name type="scientific">Brachionus plicatilis</name>
    <name type="common">Marine rotifer</name>
    <name type="synonym">Brachionus muelleri</name>
    <dbReference type="NCBI Taxonomy" id="10195"/>
    <lineage>
        <taxon>Eukaryota</taxon>
        <taxon>Metazoa</taxon>
        <taxon>Spiralia</taxon>
        <taxon>Gnathifera</taxon>
        <taxon>Rotifera</taxon>
        <taxon>Eurotatoria</taxon>
        <taxon>Monogononta</taxon>
        <taxon>Pseudotrocha</taxon>
        <taxon>Ploima</taxon>
        <taxon>Brachionidae</taxon>
        <taxon>Brachionus</taxon>
    </lineage>
</organism>
<accession>A0A3M7Q7N4</accession>
<feature type="transmembrane region" description="Helical" evidence="1">
    <location>
        <begin position="9"/>
        <end position="29"/>
    </location>
</feature>
<comment type="caution">
    <text evidence="2">The sequence shown here is derived from an EMBL/GenBank/DDBJ whole genome shotgun (WGS) entry which is preliminary data.</text>
</comment>
<gene>
    <name evidence="2" type="ORF">BpHYR1_044734</name>
</gene>
<name>A0A3M7Q7N4_BRAPC</name>
<proteinExistence type="predicted"/>
<dbReference type="Proteomes" id="UP000276133">
    <property type="component" value="Unassembled WGS sequence"/>
</dbReference>
<reference evidence="2 3" key="1">
    <citation type="journal article" date="2018" name="Sci. Rep.">
        <title>Genomic signatures of local adaptation to the degree of environmental predictability in rotifers.</title>
        <authorList>
            <person name="Franch-Gras L."/>
            <person name="Hahn C."/>
            <person name="Garcia-Roger E.M."/>
            <person name="Carmona M.J."/>
            <person name="Serra M."/>
            <person name="Gomez A."/>
        </authorList>
    </citation>
    <scope>NUCLEOTIDE SEQUENCE [LARGE SCALE GENOMIC DNA]</scope>
    <source>
        <strain evidence="2">HYR1</strain>
    </source>
</reference>
<sequence length="193" mass="23015">MRGSSLRKLVYVLITFLQNNFKLTFYILAHLINDKLDFSKLKGTIEKRIKIVIGVFLVISLGLSVDKIFSFQINTNVLFNEEADYVEFPNRNTFQNIFIRLRFNSFFNIKYYAVYSYIFYTFFILNFLFPHLCFSINFLVVKLTNFDHKNYCVFNSRICTLLMIKRSSIKAYFMNPKNSSDKEKLFLNIKRPN</sequence>
<feature type="transmembrane region" description="Helical" evidence="1">
    <location>
        <begin position="49"/>
        <end position="69"/>
    </location>
</feature>